<feature type="domain" description="Cation efflux protein cytoplasmic" evidence="1">
    <location>
        <begin position="2"/>
        <end position="38"/>
    </location>
</feature>
<dbReference type="Proteomes" id="UP000763505">
    <property type="component" value="Unassembled WGS sequence"/>
</dbReference>
<evidence type="ECO:0000313" key="3">
    <source>
        <dbReference type="Proteomes" id="UP000763505"/>
    </source>
</evidence>
<dbReference type="Gene3D" id="3.30.70.1350">
    <property type="entry name" value="Cation efflux protein, cytoplasmic domain"/>
    <property type="match status" value="1"/>
</dbReference>
<dbReference type="SUPFAM" id="SSF160240">
    <property type="entry name" value="Cation efflux protein cytoplasmic domain-like"/>
    <property type="match status" value="1"/>
</dbReference>
<reference evidence="2" key="1">
    <citation type="journal article" date="2021" name="PeerJ">
        <title>Extensive microbial diversity within the chicken gut microbiome revealed by metagenomics and culture.</title>
        <authorList>
            <person name="Gilroy R."/>
            <person name="Ravi A."/>
            <person name="Getino M."/>
            <person name="Pursley I."/>
            <person name="Horton D.L."/>
            <person name="Alikhan N.F."/>
            <person name="Baker D."/>
            <person name="Gharbi K."/>
            <person name="Hall N."/>
            <person name="Watson M."/>
            <person name="Adriaenssens E.M."/>
            <person name="Foster-Nyarko E."/>
            <person name="Jarju S."/>
            <person name="Secka A."/>
            <person name="Antonio M."/>
            <person name="Oren A."/>
            <person name="Chaudhuri R.R."/>
            <person name="La Ragione R."/>
            <person name="Hildebrand F."/>
            <person name="Pallen M.J."/>
        </authorList>
    </citation>
    <scope>NUCLEOTIDE SEQUENCE</scope>
    <source>
        <strain evidence="2">6019</strain>
    </source>
</reference>
<comment type="caution">
    <text evidence="2">The sequence shown here is derived from an EMBL/GenBank/DDBJ whole genome shotgun (WGS) entry which is preliminary data.</text>
</comment>
<sequence length="38" mass="4541">MKKTLTVEEGHDIAEFVRSELMRKYEEVSEVFVHVNPY</sequence>
<dbReference type="AlphaFoldDB" id="A0A921B5B5"/>
<evidence type="ECO:0000313" key="2">
    <source>
        <dbReference type="EMBL" id="HJE19270.1"/>
    </source>
</evidence>
<proteinExistence type="predicted"/>
<name>A0A921B5B5_9STAP</name>
<gene>
    <name evidence="2" type="ORF">K8V35_02835</name>
</gene>
<reference evidence="2" key="2">
    <citation type="submission" date="2021-09" db="EMBL/GenBank/DDBJ databases">
        <authorList>
            <person name="Gilroy R."/>
        </authorList>
    </citation>
    <scope>NUCLEOTIDE SEQUENCE</scope>
    <source>
        <strain evidence="2">6019</strain>
    </source>
</reference>
<dbReference type="InterPro" id="IPR036837">
    <property type="entry name" value="Cation_efflux_CTD_sf"/>
</dbReference>
<dbReference type="EMBL" id="DYYI01000026">
    <property type="protein sequence ID" value="HJE19270.1"/>
    <property type="molecule type" value="Genomic_DNA"/>
</dbReference>
<organism evidence="2 3">
    <name type="scientific">Aliicoccus persicus</name>
    <dbReference type="NCBI Taxonomy" id="930138"/>
    <lineage>
        <taxon>Bacteria</taxon>
        <taxon>Bacillati</taxon>
        <taxon>Bacillota</taxon>
        <taxon>Bacilli</taxon>
        <taxon>Bacillales</taxon>
        <taxon>Staphylococcaceae</taxon>
        <taxon>Aliicoccus</taxon>
    </lineage>
</organism>
<dbReference type="InterPro" id="IPR027470">
    <property type="entry name" value="Cation_efflux_CTD"/>
</dbReference>
<dbReference type="Pfam" id="PF16916">
    <property type="entry name" value="ZT_dimer"/>
    <property type="match status" value="1"/>
</dbReference>
<evidence type="ECO:0000259" key="1">
    <source>
        <dbReference type="Pfam" id="PF16916"/>
    </source>
</evidence>
<accession>A0A921B5B5</accession>
<protein>
    <recommendedName>
        <fullName evidence="1">Cation efflux protein cytoplasmic domain-containing protein</fullName>
    </recommendedName>
</protein>